<comment type="caution">
    <text evidence="2">Lacks conserved residue(s) required for the propagation of feature annotation.</text>
</comment>
<keyword evidence="3" id="KW-1133">Transmembrane helix</keyword>
<accession>A0A0N4XGQ8</accession>
<keyword evidence="1" id="KW-1015">Disulfide bond</keyword>
<keyword evidence="6" id="KW-1185">Reference proteome</keyword>
<evidence type="ECO:0000256" key="3">
    <source>
        <dbReference type="SAM" id="Phobius"/>
    </source>
</evidence>
<name>A0A0N4XGQ8_NIPBR</name>
<evidence type="ECO:0000313" key="7">
    <source>
        <dbReference type="WBParaSite" id="NBR_0000171001-mRNA-1"/>
    </source>
</evidence>
<dbReference type="EMBL" id="UYSL01001509">
    <property type="protein sequence ID" value="VDL65300.1"/>
    <property type="molecule type" value="Genomic_DNA"/>
</dbReference>
<dbReference type="CDD" id="cd00110">
    <property type="entry name" value="LamG"/>
    <property type="match status" value="1"/>
</dbReference>
<evidence type="ECO:0000256" key="1">
    <source>
        <dbReference type="ARBA" id="ARBA00023157"/>
    </source>
</evidence>
<keyword evidence="3" id="KW-0812">Transmembrane</keyword>
<gene>
    <name evidence="5" type="ORF">NBR_LOCUS1711</name>
</gene>
<organism evidence="7">
    <name type="scientific">Nippostrongylus brasiliensis</name>
    <name type="common">Rat hookworm</name>
    <dbReference type="NCBI Taxonomy" id="27835"/>
    <lineage>
        <taxon>Eukaryota</taxon>
        <taxon>Metazoa</taxon>
        <taxon>Ecdysozoa</taxon>
        <taxon>Nematoda</taxon>
        <taxon>Chromadorea</taxon>
        <taxon>Rhabditida</taxon>
        <taxon>Rhabditina</taxon>
        <taxon>Rhabditomorpha</taxon>
        <taxon>Strongyloidea</taxon>
        <taxon>Heligmosomidae</taxon>
        <taxon>Nippostrongylus</taxon>
    </lineage>
</organism>
<dbReference type="OMA" id="GHINQAM"/>
<proteinExistence type="predicted"/>
<dbReference type="InterPro" id="IPR001791">
    <property type="entry name" value="Laminin_G"/>
</dbReference>
<reference evidence="5 6" key="2">
    <citation type="submission" date="2018-11" db="EMBL/GenBank/DDBJ databases">
        <authorList>
            <consortium name="Pathogen Informatics"/>
        </authorList>
    </citation>
    <scope>NUCLEOTIDE SEQUENCE [LARGE SCALE GENOMIC DNA]</scope>
</reference>
<dbReference type="Proteomes" id="UP000271162">
    <property type="component" value="Unassembled WGS sequence"/>
</dbReference>
<dbReference type="SUPFAM" id="SSF49899">
    <property type="entry name" value="Concanavalin A-like lectins/glucanases"/>
    <property type="match status" value="1"/>
</dbReference>
<keyword evidence="3" id="KW-0472">Membrane</keyword>
<feature type="transmembrane region" description="Helical" evidence="3">
    <location>
        <begin position="254"/>
        <end position="275"/>
    </location>
</feature>
<dbReference type="SMART" id="SM00282">
    <property type="entry name" value="LamG"/>
    <property type="match status" value="1"/>
</dbReference>
<evidence type="ECO:0000256" key="2">
    <source>
        <dbReference type="PROSITE-ProRule" id="PRU00122"/>
    </source>
</evidence>
<dbReference type="Gene3D" id="2.60.120.200">
    <property type="match status" value="1"/>
</dbReference>
<evidence type="ECO:0000259" key="4">
    <source>
        <dbReference type="PROSITE" id="PS50025"/>
    </source>
</evidence>
<reference evidence="7" key="1">
    <citation type="submission" date="2017-02" db="UniProtKB">
        <authorList>
            <consortium name="WormBaseParasite"/>
        </authorList>
    </citation>
    <scope>IDENTIFICATION</scope>
</reference>
<dbReference type="Pfam" id="PF02210">
    <property type="entry name" value="Laminin_G_2"/>
    <property type="match status" value="1"/>
</dbReference>
<dbReference type="WBParaSite" id="NBR_0000171001-mRNA-1">
    <property type="protein sequence ID" value="NBR_0000171001-mRNA-1"/>
    <property type="gene ID" value="NBR_0000171001"/>
</dbReference>
<dbReference type="InterPro" id="IPR000742">
    <property type="entry name" value="EGF"/>
</dbReference>
<sequence>ELKKPVKPKTKCSELNCGDGRCRIRPDGPVCQCTGGFEALDCALGMQSFTMTSGSIDFFPTDQLRSALLSSSSSSSSIGDFCNGSRSIQIDFRTERAHAVIVRFSYEAEFAVIEVYSSMLRYRVFDSYRTPVEITLTGQPVNDGNWHTVVLELSSDRKMITFKVDGVGKQALSRVVLPSIISPDLKRIQLGVSEQQGQFSGCLRRFVVNGQLQSLDVDDDYPSELFTRSTSGDVMAGCSLTPAPRLALLQKPEVLLSLISLAIVLGSAVVIMTVVRLIRRRKAPPSATSSWKQAQEIDAYAMQKSRSMFSNGHVNRAMSGSIEGPIYASADGYETPIQGDDGDPPRGMYRNVAYF</sequence>
<dbReference type="STRING" id="27835.A0A0N4XGQ8"/>
<dbReference type="PROSITE" id="PS50025">
    <property type="entry name" value="LAM_G_DOMAIN"/>
    <property type="match status" value="1"/>
</dbReference>
<dbReference type="PROSITE" id="PS01186">
    <property type="entry name" value="EGF_2"/>
    <property type="match status" value="1"/>
</dbReference>
<dbReference type="AlphaFoldDB" id="A0A0N4XGQ8"/>
<evidence type="ECO:0000313" key="6">
    <source>
        <dbReference type="Proteomes" id="UP000271162"/>
    </source>
</evidence>
<dbReference type="InterPro" id="IPR013320">
    <property type="entry name" value="ConA-like_dom_sf"/>
</dbReference>
<evidence type="ECO:0000313" key="5">
    <source>
        <dbReference type="EMBL" id="VDL65300.1"/>
    </source>
</evidence>
<protein>
    <submittedName>
        <fullName evidence="7">LAM_G_DOMAIN domain-containing protein</fullName>
    </submittedName>
</protein>
<feature type="domain" description="Laminin G" evidence="4">
    <location>
        <begin position="55"/>
        <end position="238"/>
    </location>
</feature>